<keyword evidence="3" id="KW-0804">Transcription</keyword>
<dbReference type="PANTHER" id="PTHR30136">
    <property type="entry name" value="HELIX-TURN-HELIX TRANSCRIPTIONAL REGULATOR, ICLR FAMILY"/>
    <property type="match status" value="1"/>
</dbReference>
<dbReference type="PANTHER" id="PTHR30136:SF24">
    <property type="entry name" value="HTH-TYPE TRANSCRIPTIONAL REPRESSOR ALLR"/>
    <property type="match status" value="1"/>
</dbReference>
<evidence type="ECO:0000313" key="6">
    <source>
        <dbReference type="EMBL" id="MCW1931831.1"/>
    </source>
</evidence>
<evidence type="ECO:0000256" key="2">
    <source>
        <dbReference type="ARBA" id="ARBA00023125"/>
    </source>
</evidence>
<keyword evidence="7" id="KW-1185">Reference proteome</keyword>
<sequence>MSDTNSLERMLSILSVFSDDKYEWTPDELIDFLGYTRPTLYRYLKILTDAGLVTSLPPGRYLLGPRVVELHHLVRMSDPLILAGTTVASELAAQFKGTAMLIRWYRNRMVCIHHETTPQAPIVRYMRGQPMGMSHGATARAIIAALPRRKALPLVESLLNDFRASGFGETTEAVLTNLRKIKRQGFAHSRGEVMAGVNGTSAPIIDGSRMPIGALCLTQHDTAHNASGAQTVAQAVVQGAATISDKLANPA</sequence>
<dbReference type="PROSITE" id="PS51078">
    <property type="entry name" value="ICLR_ED"/>
    <property type="match status" value="1"/>
</dbReference>
<dbReference type="Proteomes" id="UP001208938">
    <property type="component" value="Unassembled WGS sequence"/>
</dbReference>
<dbReference type="InterPro" id="IPR005471">
    <property type="entry name" value="Tscrpt_reg_IclR_N"/>
</dbReference>
<evidence type="ECO:0000256" key="3">
    <source>
        <dbReference type="ARBA" id="ARBA00023163"/>
    </source>
</evidence>
<dbReference type="InterPro" id="IPR029016">
    <property type="entry name" value="GAF-like_dom_sf"/>
</dbReference>
<keyword evidence="1" id="KW-0805">Transcription regulation</keyword>
<dbReference type="SUPFAM" id="SSF55781">
    <property type="entry name" value="GAF domain-like"/>
    <property type="match status" value="1"/>
</dbReference>
<proteinExistence type="predicted"/>
<feature type="domain" description="IclR-ED" evidence="5">
    <location>
        <begin position="66"/>
        <end position="249"/>
    </location>
</feature>
<dbReference type="SMART" id="SM00346">
    <property type="entry name" value="HTH_ICLR"/>
    <property type="match status" value="1"/>
</dbReference>
<dbReference type="Gene3D" id="3.30.450.40">
    <property type="match status" value="1"/>
</dbReference>
<organism evidence="6 7">
    <name type="scientific">Pararhodobacter zhoushanensis</name>
    <dbReference type="NCBI Taxonomy" id="2479545"/>
    <lineage>
        <taxon>Bacteria</taxon>
        <taxon>Pseudomonadati</taxon>
        <taxon>Pseudomonadota</taxon>
        <taxon>Alphaproteobacteria</taxon>
        <taxon>Rhodobacterales</taxon>
        <taxon>Paracoccaceae</taxon>
        <taxon>Pararhodobacter</taxon>
    </lineage>
</organism>
<dbReference type="SUPFAM" id="SSF46785">
    <property type="entry name" value="Winged helix' DNA-binding domain"/>
    <property type="match status" value="1"/>
</dbReference>
<comment type="caution">
    <text evidence="6">The sequence shown here is derived from an EMBL/GenBank/DDBJ whole genome shotgun (WGS) entry which is preliminary data.</text>
</comment>
<evidence type="ECO:0000259" key="5">
    <source>
        <dbReference type="PROSITE" id="PS51078"/>
    </source>
</evidence>
<dbReference type="Pfam" id="PF01614">
    <property type="entry name" value="IclR_C"/>
    <property type="match status" value="1"/>
</dbReference>
<evidence type="ECO:0000259" key="4">
    <source>
        <dbReference type="PROSITE" id="PS51077"/>
    </source>
</evidence>
<feature type="domain" description="HTH iclR-type" evidence="4">
    <location>
        <begin position="4"/>
        <end position="65"/>
    </location>
</feature>
<dbReference type="RefSeq" id="WP_264504915.1">
    <property type="nucleotide sequence ID" value="NZ_JAPDFL010000001.1"/>
</dbReference>
<dbReference type="InterPro" id="IPR014757">
    <property type="entry name" value="Tscrpt_reg_IclR_C"/>
</dbReference>
<keyword evidence="2" id="KW-0238">DNA-binding</keyword>
<dbReference type="EMBL" id="JAPDFL010000001">
    <property type="protein sequence ID" value="MCW1931831.1"/>
    <property type="molecule type" value="Genomic_DNA"/>
</dbReference>
<dbReference type="InterPro" id="IPR036388">
    <property type="entry name" value="WH-like_DNA-bd_sf"/>
</dbReference>
<dbReference type="PROSITE" id="PS51077">
    <property type="entry name" value="HTH_ICLR"/>
    <property type="match status" value="1"/>
</dbReference>
<evidence type="ECO:0000256" key="1">
    <source>
        <dbReference type="ARBA" id="ARBA00023015"/>
    </source>
</evidence>
<accession>A0ABT3GWE1</accession>
<protein>
    <submittedName>
        <fullName evidence="6">Helix-turn-helix domain-containing protein</fullName>
    </submittedName>
</protein>
<reference evidence="6 7" key="1">
    <citation type="submission" date="2022-10" db="EMBL/GenBank/DDBJ databases">
        <title>Pararhodobacter sp. nov., isolated from marine algae.</title>
        <authorList>
            <person name="Choi B.J."/>
            <person name="Kim J.M."/>
            <person name="Lee J.K."/>
            <person name="Choi D.G."/>
            <person name="Jeon C.O."/>
        </authorList>
    </citation>
    <scope>NUCLEOTIDE SEQUENCE [LARGE SCALE GENOMIC DNA]</scope>
    <source>
        <strain evidence="6 7">ZQ420</strain>
    </source>
</reference>
<dbReference type="Pfam" id="PF09339">
    <property type="entry name" value="HTH_IclR"/>
    <property type="match status" value="1"/>
</dbReference>
<dbReference type="InterPro" id="IPR050707">
    <property type="entry name" value="HTH_MetabolicPath_Reg"/>
</dbReference>
<evidence type="ECO:0000313" key="7">
    <source>
        <dbReference type="Proteomes" id="UP001208938"/>
    </source>
</evidence>
<dbReference type="InterPro" id="IPR036390">
    <property type="entry name" value="WH_DNA-bd_sf"/>
</dbReference>
<gene>
    <name evidence="6" type="ORF">OKW52_06040</name>
</gene>
<dbReference type="Gene3D" id="1.10.10.10">
    <property type="entry name" value="Winged helix-like DNA-binding domain superfamily/Winged helix DNA-binding domain"/>
    <property type="match status" value="1"/>
</dbReference>
<name>A0ABT3GWE1_9RHOB</name>